<evidence type="ECO:0000256" key="4">
    <source>
        <dbReference type="ARBA" id="ARBA00022723"/>
    </source>
</evidence>
<dbReference type="VEuPathDB" id="FungiDB:ASPFODRAFT_41250"/>
<sequence>MPIANTNAAALLTLLALTLGYHLRTWPLVDLLLETLFAVIVYRLTLHPLASYPGPWLAAATDWYNIYYCFTGDRHLDFYRLHEKYGSAVRYGPNRVSFRSATALADIYGSQANTQKSAVYSAFTHFFTVPASLTTIDRKAHAFKRRVTSRALNPRAVQDLEELILQNVRALCTALTIPADPYPSKNNEDPTTEKDPSSSWGRPHDLTTTIKCLLSDIMGDVTFSRHWNMQSSPRNRHILSLMAQGTRGINLAGHMPTLLKLHLDRLCFPTLTRGVQQFFQLSEEQSSWRAAQPPDTLPHRDLFASLLDARDPHSGQGYTPRDLIAEAGFLIIAGTDTTATTITATLFYLLHNGEAYVRAQTEVRAAFKDVEDVRIGPALAGCGFLYACVNEALRLNPPVSSVLPRQVLEGGLVVGAMDDKHGGGADRKYFVPEGTDVGVPMYALQRDARYWVDPHAFRPERWLGVDAEDGGVTAYAPFGAGRTSCVGKYLAYQEMGIILARLLWLFDIQLYSVHEKEGNKKKGDAAWGRNRRDEFQTRDVFTSSHEGPVVQFRRRI</sequence>
<reference evidence="11" key="3">
    <citation type="submission" date="2021-01" db="EMBL/GenBank/DDBJ databases">
        <authorList>
            <consortium name="Aspergillus luchuensis mut. kawachii IFO 4304 genome sequencing consortium"/>
            <person name="Kazuki M."/>
            <person name="Futagami T."/>
        </authorList>
    </citation>
    <scope>NUCLEOTIDE SEQUENCE</scope>
    <source>
        <strain evidence="11">IFO 4308</strain>
    </source>
</reference>
<dbReference type="Proteomes" id="UP000661280">
    <property type="component" value="Chromosome 8"/>
</dbReference>
<dbReference type="GO" id="GO:0020037">
    <property type="term" value="F:heme binding"/>
    <property type="evidence" value="ECO:0007669"/>
    <property type="project" value="InterPro"/>
</dbReference>
<feature type="binding site" description="axial binding residue" evidence="8">
    <location>
        <position position="485"/>
    </location>
    <ligand>
        <name>heme</name>
        <dbReference type="ChEBI" id="CHEBI:30413"/>
    </ligand>
    <ligandPart>
        <name>Fe</name>
        <dbReference type="ChEBI" id="CHEBI:18248"/>
    </ligandPart>
</feature>
<evidence type="ECO:0000256" key="6">
    <source>
        <dbReference type="ARBA" id="ARBA00023004"/>
    </source>
</evidence>
<dbReference type="CDD" id="cd11061">
    <property type="entry name" value="CYP67-like"/>
    <property type="match status" value="1"/>
</dbReference>
<evidence type="ECO:0000256" key="2">
    <source>
        <dbReference type="ARBA" id="ARBA00010617"/>
    </source>
</evidence>
<organism evidence="12 13">
    <name type="scientific">Aspergillus kawachii</name>
    <name type="common">White koji mold</name>
    <name type="synonym">Aspergillus awamori var. kawachi</name>
    <dbReference type="NCBI Taxonomy" id="1069201"/>
    <lineage>
        <taxon>Eukaryota</taxon>
        <taxon>Fungi</taxon>
        <taxon>Dikarya</taxon>
        <taxon>Ascomycota</taxon>
        <taxon>Pezizomycotina</taxon>
        <taxon>Eurotiomycetes</taxon>
        <taxon>Eurotiomycetidae</taxon>
        <taxon>Eurotiales</taxon>
        <taxon>Aspergillaceae</taxon>
        <taxon>Aspergillus</taxon>
        <taxon>Aspergillus subgen. Circumdati</taxon>
    </lineage>
</organism>
<keyword evidence="3 8" id="KW-0349">Heme</keyword>
<keyword evidence="14" id="KW-1185">Reference proteome</keyword>
<evidence type="ECO:0000256" key="7">
    <source>
        <dbReference type="ARBA" id="ARBA00023033"/>
    </source>
</evidence>
<evidence type="ECO:0000256" key="1">
    <source>
        <dbReference type="ARBA" id="ARBA00001971"/>
    </source>
</evidence>
<dbReference type="PANTHER" id="PTHR24305">
    <property type="entry name" value="CYTOCHROME P450"/>
    <property type="match status" value="1"/>
</dbReference>
<dbReference type="InterPro" id="IPR001128">
    <property type="entry name" value="Cyt_P450"/>
</dbReference>
<dbReference type="GO" id="GO:0016705">
    <property type="term" value="F:oxidoreductase activity, acting on paired donors, with incorporation or reduction of molecular oxygen"/>
    <property type="evidence" value="ECO:0007669"/>
    <property type="project" value="InterPro"/>
</dbReference>
<dbReference type="Pfam" id="PF00067">
    <property type="entry name" value="p450"/>
    <property type="match status" value="1"/>
</dbReference>
<dbReference type="InterPro" id="IPR017972">
    <property type="entry name" value="Cyt_P450_CS"/>
</dbReference>
<dbReference type="EMBL" id="BCWF01000015">
    <property type="protein sequence ID" value="GAT22323.1"/>
    <property type="molecule type" value="Genomic_DNA"/>
</dbReference>
<dbReference type="AlphaFoldDB" id="A0A146F9P9"/>
<evidence type="ECO:0000256" key="5">
    <source>
        <dbReference type="ARBA" id="ARBA00023002"/>
    </source>
</evidence>
<feature type="region of interest" description="Disordered" evidence="10">
    <location>
        <begin position="181"/>
        <end position="203"/>
    </location>
</feature>
<name>A0A146F9P9_ASPKA</name>
<dbReference type="Gene3D" id="1.10.630.10">
    <property type="entry name" value="Cytochrome P450"/>
    <property type="match status" value="1"/>
</dbReference>
<evidence type="ECO:0000256" key="3">
    <source>
        <dbReference type="ARBA" id="ARBA00022617"/>
    </source>
</evidence>
<dbReference type="KEGG" id="aluc:AKAW2_80320S"/>
<reference evidence="13" key="2">
    <citation type="submission" date="2016-02" db="EMBL/GenBank/DDBJ databases">
        <title>Genome sequencing of Aspergillus luchuensis NBRC 4314.</title>
        <authorList>
            <person name="Yamada O."/>
        </authorList>
    </citation>
    <scope>NUCLEOTIDE SEQUENCE [LARGE SCALE GENOMIC DNA]</scope>
    <source>
        <strain evidence="13">RIB 2604</strain>
    </source>
</reference>
<evidence type="ECO:0000256" key="8">
    <source>
        <dbReference type="PIRSR" id="PIRSR602401-1"/>
    </source>
</evidence>
<keyword evidence="6 8" id="KW-0408">Iron</keyword>
<dbReference type="InterPro" id="IPR050121">
    <property type="entry name" value="Cytochrome_P450_monoxygenase"/>
</dbReference>
<dbReference type="GO" id="GO:0005506">
    <property type="term" value="F:iron ion binding"/>
    <property type="evidence" value="ECO:0007669"/>
    <property type="project" value="InterPro"/>
</dbReference>
<dbReference type="PROSITE" id="PS00086">
    <property type="entry name" value="CYTOCHROME_P450"/>
    <property type="match status" value="1"/>
</dbReference>
<evidence type="ECO:0000313" key="11">
    <source>
        <dbReference type="EMBL" id="BCS04518.1"/>
    </source>
</evidence>
<dbReference type="InterPro" id="IPR002401">
    <property type="entry name" value="Cyt_P450_E_grp-I"/>
</dbReference>
<reference evidence="11" key="4">
    <citation type="submission" date="2021-02" db="EMBL/GenBank/DDBJ databases">
        <title>Aspergillus luchuensis mut. kawachii IFO 4304 genome sequence.</title>
        <authorList>
            <person name="Mori K."/>
            <person name="Kadooka C."/>
            <person name="Goto M."/>
            <person name="Futagami T."/>
        </authorList>
    </citation>
    <scope>NUCLEOTIDE SEQUENCE</scope>
    <source>
        <strain evidence="11">IFO 4308</strain>
    </source>
</reference>
<dbReference type="Proteomes" id="UP000075230">
    <property type="component" value="Unassembled WGS sequence"/>
</dbReference>
<keyword evidence="4 8" id="KW-0479">Metal-binding</keyword>
<gene>
    <name evidence="11" type="ORF">AKAW2_80320S</name>
    <name evidence="12" type="ORF">RIB2604_01503560</name>
</gene>
<evidence type="ECO:0000313" key="14">
    <source>
        <dbReference type="Proteomes" id="UP000661280"/>
    </source>
</evidence>
<comment type="similarity">
    <text evidence="2 9">Belongs to the cytochrome P450 family.</text>
</comment>
<dbReference type="EMBL" id="AP024432">
    <property type="protein sequence ID" value="BCS04518.1"/>
    <property type="molecule type" value="Genomic_DNA"/>
</dbReference>
<feature type="compositionally biased region" description="Basic and acidic residues" evidence="10">
    <location>
        <begin position="186"/>
        <end position="196"/>
    </location>
</feature>
<dbReference type="RefSeq" id="XP_041548280.1">
    <property type="nucleotide sequence ID" value="XM_041681326.1"/>
</dbReference>
<reference evidence="12 13" key="1">
    <citation type="journal article" date="2016" name="DNA Res.">
        <title>Genome sequence of Aspergillus luchuensis NBRC 4314.</title>
        <authorList>
            <person name="Yamada O."/>
            <person name="Machida M."/>
            <person name="Hosoyama A."/>
            <person name="Goto M."/>
            <person name="Takahashi T."/>
            <person name="Futagami T."/>
            <person name="Yamagata Y."/>
            <person name="Takeuchi M."/>
            <person name="Kobayashi T."/>
            <person name="Koike H."/>
            <person name="Abe K."/>
            <person name="Asai K."/>
            <person name="Arita M."/>
            <person name="Fujita N."/>
            <person name="Fukuda K."/>
            <person name="Higa K."/>
            <person name="Horikawa H."/>
            <person name="Ishikawa T."/>
            <person name="Jinno K."/>
            <person name="Kato Y."/>
            <person name="Kirimura K."/>
            <person name="Mizutani O."/>
            <person name="Nakasone K."/>
            <person name="Sano M."/>
            <person name="Shiraishi Y."/>
            <person name="Tsukahara M."/>
            <person name="Gomi K."/>
        </authorList>
    </citation>
    <scope>NUCLEOTIDE SEQUENCE [LARGE SCALE GENOMIC DNA]</scope>
    <source>
        <strain evidence="12 13">RIB 2604</strain>
    </source>
</reference>
<evidence type="ECO:0000256" key="9">
    <source>
        <dbReference type="RuleBase" id="RU000461"/>
    </source>
</evidence>
<dbReference type="PRINTS" id="PR00463">
    <property type="entry name" value="EP450I"/>
</dbReference>
<keyword evidence="7 9" id="KW-0503">Monooxygenase</keyword>
<dbReference type="OrthoDB" id="1470350at2759"/>
<evidence type="ECO:0000313" key="13">
    <source>
        <dbReference type="Proteomes" id="UP000075230"/>
    </source>
</evidence>
<dbReference type="PANTHER" id="PTHR24305:SF237">
    <property type="entry name" value="CYTOCHROME P450 MONOOXYGENASE ATNE-RELATED"/>
    <property type="match status" value="1"/>
</dbReference>
<evidence type="ECO:0000256" key="10">
    <source>
        <dbReference type="SAM" id="MobiDB-lite"/>
    </source>
</evidence>
<keyword evidence="5 9" id="KW-0560">Oxidoreductase</keyword>
<dbReference type="GO" id="GO:0004497">
    <property type="term" value="F:monooxygenase activity"/>
    <property type="evidence" value="ECO:0007669"/>
    <property type="project" value="UniProtKB-KW"/>
</dbReference>
<accession>A0A146F9P9</accession>
<dbReference type="GeneID" id="64965840"/>
<dbReference type="PRINTS" id="PR00385">
    <property type="entry name" value="P450"/>
</dbReference>
<proteinExistence type="inferred from homology"/>
<protein>
    <submittedName>
        <fullName evidence="12">Similar to benzoate 4-monooxygenase cytochrome P450</fullName>
    </submittedName>
</protein>
<dbReference type="SUPFAM" id="SSF48264">
    <property type="entry name" value="Cytochrome P450"/>
    <property type="match status" value="1"/>
</dbReference>
<comment type="cofactor">
    <cofactor evidence="1 8">
        <name>heme</name>
        <dbReference type="ChEBI" id="CHEBI:30413"/>
    </cofactor>
</comment>
<evidence type="ECO:0000313" key="12">
    <source>
        <dbReference type="EMBL" id="GAT22323.1"/>
    </source>
</evidence>
<dbReference type="InterPro" id="IPR036396">
    <property type="entry name" value="Cyt_P450_sf"/>
</dbReference>